<accession>A0A418X819</accession>
<name>A0A418X819_9PSED</name>
<evidence type="ECO:0000313" key="1">
    <source>
        <dbReference type="EMBL" id="RJG08619.1"/>
    </source>
</evidence>
<organism evidence="1 2">
    <name type="scientific">Pseudomonas cavernicola</name>
    <dbReference type="NCBI Taxonomy" id="2320866"/>
    <lineage>
        <taxon>Bacteria</taxon>
        <taxon>Pseudomonadati</taxon>
        <taxon>Pseudomonadota</taxon>
        <taxon>Gammaproteobacteria</taxon>
        <taxon>Pseudomonadales</taxon>
        <taxon>Pseudomonadaceae</taxon>
        <taxon>Pseudomonas</taxon>
    </lineage>
</organism>
<dbReference type="AlphaFoldDB" id="A0A418X819"/>
<keyword evidence="2" id="KW-1185">Reference proteome</keyword>
<evidence type="ECO:0000313" key="2">
    <source>
        <dbReference type="Proteomes" id="UP000284021"/>
    </source>
</evidence>
<protein>
    <submittedName>
        <fullName evidence="1">Uncharacterized protein</fullName>
    </submittedName>
</protein>
<dbReference type="Proteomes" id="UP000284021">
    <property type="component" value="Unassembled WGS sequence"/>
</dbReference>
<dbReference type="EMBL" id="QYUR01000008">
    <property type="protein sequence ID" value="RJG08619.1"/>
    <property type="molecule type" value="Genomic_DNA"/>
</dbReference>
<proteinExistence type="predicted"/>
<reference evidence="1 2" key="1">
    <citation type="submission" date="2018-09" db="EMBL/GenBank/DDBJ databases">
        <authorList>
            <person name="Zhu H."/>
        </authorList>
    </citation>
    <scope>NUCLEOTIDE SEQUENCE [LARGE SCALE GENOMIC DNA]</scope>
    <source>
        <strain evidence="1 2">K1S02-6</strain>
    </source>
</reference>
<comment type="caution">
    <text evidence="1">The sequence shown here is derived from an EMBL/GenBank/DDBJ whole genome shotgun (WGS) entry which is preliminary data.</text>
</comment>
<sequence length="69" mass="7609">MPLGLVQGRLQLDLASQLGLRLARAGRSVFANAYGQHAPTGLEGCLFKDLSATRQRKHLKPFTRTMLCQ</sequence>
<gene>
    <name evidence="1" type="ORF">D3879_22190</name>
</gene>